<dbReference type="InterPro" id="IPR029151">
    <property type="entry name" value="Sensor-like_sf"/>
</dbReference>
<keyword evidence="4" id="KW-1003">Cell membrane</keyword>
<dbReference type="SUPFAM" id="SSF158472">
    <property type="entry name" value="HAMP domain-like"/>
    <property type="match status" value="1"/>
</dbReference>
<evidence type="ECO:0000259" key="16">
    <source>
        <dbReference type="PROSITE" id="PS50109"/>
    </source>
</evidence>
<keyword evidence="12" id="KW-0902">Two-component regulatory system</keyword>
<dbReference type="InterPro" id="IPR004358">
    <property type="entry name" value="Sig_transdc_His_kin-like_C"/>
</dbReference>
<sequence>MSDSAARPVALRDTVRARLLAIALLPVLILLPLLLITSVRTWSHRFDEVLIAKVAGELTVAHQHLAGLMERRGADISALGQSAVFQRLSSDQSSLSDFLEGQRLKMGLDFLYFVDGGGNTVLAGRADRLADPRGWPVVGVALAGRRKTGIDVFDAAQLAALSPELAARARLELVPTRAAAPTARTEETRGMVIHAAAPAPGGALVGGLLLNRNLGFIDEINELVYPAGSLTGGNLGTATLFLEDVRVSTNVRLFENVRALGTRVSAEVRRKVLNEGLVWLARAFVVNDWYISAYEPITDSFDKRIGMLYVGFLERPFKTAERRTHLLTGASFLFVMVLSVPILLIFARGIFRPLERMNRAIGRVERGDLGARSNIGGRDDEISRLAAHLDSLLDQLQERDRKLRDWAEELELRVASRTRDLEEANRQLEMTSKQLILSEKLAALGEITAGVAHEINNPLAVIQGNLDVIHDDLGPAAEPLRTEFTLIQQQIQAISLLVTKVLRFSRPEEFEQTGDGLDPDRVVRSTVPLVQHILTNSGIELELDLAAGGQIAMNETELQQVLVNLMINAVQAMPEGGTLSLRTGSAQGTLTIEVRDTGIGMDAELQARIFDPFFSTKRNEGTGLGLSITRDLIQRAGGDISVSSAPGAGSCFQVRLPLSEGAAGQTAQPPETPPPAS</sequence>
<dbReference type="Pfam" id="PF17202">
    <property type="entry name" value="sCache_3_3"/>
    <property type="match status" value="1"/>
</dbReference>
<evidence type="ECO:0000256" key="11">
    <source>
        <dbReference type="ARBA" id="ARBA00022989"/>
    </source>
</evidence>
<dbReference type="PANTHER" id="PTHR43065">
    <property type="entry name" value="SENSOR HISTIDINE KINASE"/>
    <property type="match status" value="1"/>
</dbReference>
<feature type="coiled-coil region" evidence="14">
    <location>
        <begin position="389"/>
        <end position="441"/>
    </location>
</feature>
<comment type="caution">
    <text evidence="18">The sequence shown here is derived from an EMBL/GenBank/DDBJ whole genome shotgun (WGS) entry which is preliminary data.</text>
</comment>
<dbReference type="InterPro" id="IPR003660">
    <property type="entry name" value="HAMP_dom"/>
</dbReference>
<dbReference type="SMART" id="SM00304">
    <property type="entry name" value="HAMP"/>
    <property type="match status" value="1"/>
</dbReference>
<dbReference type="GO" id="GO:0005886">
    <property type="term" value="C:plasma membrane"/>
    <property type="evidence" value="ECO:0007669"/>
    <property type="project" value="UniProtKB-SubCell"/>
</dbReference>
<keyword evidence="7 15" id="KW-0812">Transmembrane</keyword>
<dbReference type="CDD" id="cd00082">
    <property type="entry name" value="HisKA"/>
    <property type="match status" value="1"/>
</dbReference>
<dbReference type="Gene3D" id="1.10.287.130">
    <property type="match status" value="1"/>
</dbReference>
<keyword evidence="11 15" id="KW-1133">Transmembrane helix</keyword>
<dbReference type="InterPro" id="IPR036890">
    <property type="entry name" value="HATPase_C_sf"/>
</dbReference>
<keyword evidence="14" id="KW-0175">Coiled coil</keyword>
<dbReference type="SUPFAM" id="SSF47384">
    <property type="entry name" value="Homodimeric domain of signal transducing histidine kinase"/>
    <property type="match status" value="1"/>
</dbReference>
<evidence type="ECO:0000256" key="14">
    <source>
        <dbReference type="SAM" id="Coils"/>
    </source>
</evidence>
<keyword evidence="6" id="KW-0808">Transferase</keyword>
<dbReference type="Gene3D" id="3.30.565.10">
    <property type="entry name" value="Histidine kinase-like ATPase, C-terminal domain"/>
    <property type="match status" value="1"/>
</dbReference>
<evidence type="ECO:0000256" key="10">
    <source>
        <dbReference type="ARBA" id="ARBA00022840"/>
    </source>
</evidence>
<evidence type="ECO:0000256" key="5">
    <source>
        <dbReference type="ARBA" id="ARBA00022553"/>
    </source>
</evidence>
<evidence type="ECO:0000256" key="8">
    <source>
        <dbReference type="ARBA" id="ARBA00022741"/>
    </source>
</evidence>
<dbReference type="RefSeq" id="WP_133359034.1">
    <property type="nucleotide sequence ID" value="NZ_SMUV01000058.1"/>
</dbReference>
<name>A0A4R5VDG2_9RHOB</name>
<dbReference type="SUPFAM" id="SSF103190">
    <property type="entry name" value="Sensory domain-like"/>
    <property type="match status" value="1"/>
</dbReference>
<keyword evidence="9" id="KW-0418">Kinase</keyword>
<gene>
    <name evidence="18" type="ORF">E1832_07065</name>
</gene>
<dbReference type="Proteomes" id="UP000295301">
    <property type="component" value="Unassembled WGS sequence"/>
</dbReference>
<dbReference type="GO" id="GO:0005524">
    <property type="term" value="F:ATP binding"/>
    <property type="evidence" value="ECO:0007669"/>
    <property type="project" value="UniProtKB-KW"/>
</dbReference>
<dbReference type="OrthoDB" id="7568856at2"/>
<evidence type="ECO:0000256" key="1">
    <source>
        <dbReference type="ARBA" id="ARBA00000085"/>
    </source>
</evidence>
<dbReference type="InterPro" id="IPR036097">
    <property type="entry name" value="HisK_dim/P_sf"/>
</dbReference>
<dbReference type="SMART" id="SM00388">
    <property type="entry name" value="HisKA"/>
    <property type="match status" value="1"/>
</dbReference>
<evidence type="ECO:0000256" key="12">
    <source>
        <dbReference type="ARBA" id="ARBA00023012"/>
    </source>
</evidence>
<dbReference type="InterPro" id="IPR033463">
    <property type="entry name" value="sCache_3"/>
</dbReference>
<evidence type="ECO:0000256" key="2">
    <source>
        <dbReference type="ARBA" id="ARBA00004651"/>
    </source>
</evidence>
<evidence type="ECO:0000313" key="18">
    <source>
        <dbReference type="EMBL" id="TDK50162.1"/>
    </source>
</evidence>
<evidence type="ECO:0000256" key="3">
    <source>
        <dbReference type="ARBA" id="ARBA00012438"/>
    </source>
</evidence>
<feature type="domain" description="HAMP" evidence="17">
    <location>
        <begin position="348"/>
        <end position="401"/>
    </location>
</feature>
<evidence type="ECO:0000256" key="9">
    <source>
        <dbReference type="ARBA" id="ARBA00022777"/>
    </source>
</evidence>
<feature type="transmembrane region" description="Helical" evidence="15">
    <location>
        <begin position="326"/>
        <end position="351"/>
    </location>
</feature>
<dbReference type="GO" id="GO:0000155">
    <property type="term" value="F:phosphorelay sensor kinase activity"/>
    <property type="evidence" value="ECO:0007669"/>
    <property type="project" value="InterPro"/>
</dbReference>
<comment type="catalytic activity">
    <reaction evidence="1">
        <text>ATP + protein L-histidine = ADP + protein N-phospho-L-histidine.</text>
        <dbReference type="EC" id="2.7.13.3"/>
    </reaction>
</comment>
<dbReference type="PRINTS" id="PR00344">
    <property type="entry name" value="BCTRLSENSOR"/>
</dbReference>
<dbReference type="EC" id="2.7.13.3" evidence="3"/>
<accession>A0A4R5VDG2</accession>
<dbReference type="Pfam" id="PF02518">
    <property type="entry name" value="HATPase_c"/>
    <property type="match status" value="1"/>
</dbReference>
<dbReference type="CDD" id="cd06225">
    <property type="entry name" value="HAMP"/>
    <property type="match status" value="1"/>
</dbReference>
<protein>
    <recommendedName>
        <fullName evidence="3">histidine kinase</fullName>
        <ecNumber evidence="3">2.7.13.3</ecNumber>
    </recommendedName>
</protein>
<keyword evidence="10" id="KW-0067">ATP-binding</keyword>
<feature type="transmembrane region" description="Helical" evidence="15">
    <location>
        <begin position="17"/>
        <end position="36"/>
    </location>
</feature>
<evidence type="ECO:0000259" key="17">
    <source>
        <dbReference type="PROSITE" id="PS50885"/>
    </source>
</evidence>
<dbReference type="Pfam" id="PF00512">
    <property type="entry name" value="HisKA"/>
    <property type="match status" value="1"/>
</dbReference>
<keyword evidence="5" id="KW-0597">Phosphoprotein</keyword>
<evidence type="ECO:0000256" key="7">
    <source>
        <dbReference type="ARBA" id="ARBA00022692"/>
    </source>
</evidence>
<organism evidence="18 19">
    <name type="scientific">Antarcticimicrobium luteum</name>
    <dbReference type="NCBI Taxonomy" id="2547397"/>
    <lineage>
        <taxon>Bacteria</taxon>
        <taxon>Pseudomonadati</taxon>
        <taxon>Pseudomonadota</taxon>
        <taxon>Alphaproteobacteria</taxon>
        <taxon>Rhodobacterales</taxon>
        <taxon>Paracoccaceae</taxon>
        <taxon>Antarcticimicrobium</taxon>
    </lineage>
</organism>
<evidence type="ECO:0000256" key="13">
    <source>
        <dbReference type="ARBA" id="ARBA00023136"/>
    </source>
</evidence>
<dbReference type="Gene3D" id="6.10.340.10">
    <property type="match status" value="1"/>
</dbReference>
<dbReference type="Pfam" id="PF00672">
    <property type="entry name" value="HAMP"/>
    <property type="match status" value="1"/>
</dbReference>
<feature type="domain" description="Histidine kinase" evidence="16">
    <location>
        <begin position="450"/>
        <end position="660"/>
    </location>
</feature>
<dbReference type="InterPro" id="IPR003661">
    <property type="entry name" value="HisK_dim/P_dom"/>
</dbReference>
<dbReference type="AlphaFoldDB" id="A0A4R5VDG2"/>
<evidence type="ECO:0000256" key="6">
    <source>
        <dbReference type="ARBA" id="ARBA00022679"/>
    </source>
</evidence>
<proteinExistence type="predicted"/>
<keyword evidence="8" id="KW-0547">Nucleotide-binding</keyword>
<keyword evidence="13 15" id="KW-0472">Membrane</keyword>
<dbReference type="PANTHER" id="PTHR43065:SF10">
    <property type="entry name" value="PEROXIDE STRESS-ACTIVATED HISTIDINE KINASE MAK3"/>
    <property type="match status" value="1"/>
</dbReference>
<dbReference type="InterPro" id="IPR003594">
    <property type="entry name" value="HATPase_dom"/>
</dbReference>
<evidence type="ECO:0000256" key="4">
    <source>
        <dbReference type="ARBA" id="ARBA00022475"/>
    </source>
</evidence>
<dbReference type="SUPFAM" id="SSF55874">
    <property type="entry name" value="ATPase domain of HSP90 chaperone/DNA topoisomerase II/histidine kinase"/>
    <property type="match status" value="1"/>
</dbReference>
<dbReference type="PROSITE" id="PS50109">
    <property type="entry name" value="HIS_KIN"/>
    <property type="match status" value="1"/>
</dbReference>
<dbReference type="InterPro" id="IPR005467">
    <property type="entry name" value="His_kinase_dom"/>
</dbReference>
<dbReference type="SMART" id="SM00387">
    <property type="entry name" value="HATPase_c"/>
    <property type="match status" value="1"/>
</dbReference>
<evidence type="ECO:0000256" key="15">
    <source>
        <dbReference type="SAM" id="Phobius"/>
    </source>
</evidence>
<dbReference type="EMBL" id="SMUV01000058">
    <property type="protein sequence ID" value="TDK50162.1"/>
    <property type="molecule type" value="Genomic_DNA"/>
</dbReference>
<keyword evidence="19" id="KW-1185">Reference proteome</keyword>
<comment type="subcellular location">
    <subcellularLocation>
        <location evidence="2">Cell membrane</location>
        <topology evidence="2">Multi-pass membrane protein</topology>
    </subcellularLocation>
</comment>
<evidence type="ECO:0000313" key="19">
    <source>
        <dbReference type="Proteomes" id="UP000295301"/>
    </source>
</evidence>
<reference evidence="18 19" key="1">
    <citation type="submission" date="2019-03" db="EMBL/GenBank/DDBJ databases">
        <title>Ruegeria lutea sp. nov., a novel strain, isolated from marine sediment, the Masan Bay, South Korea.</title>
        <authorList>
            <person name="Kim J."/>
            <person name="Kim D.-Y."/>
            <person name="Lee S.-S."/>
        </authorList>
    </citation>
    <scope>NUCLEOTIDE SEQUENCE [LARGE SCALE GENOMIC DNA]</scope>
    <source>
        <strain evidence="18 19">318-1</strain>
    </source>
</reference>
<dbReference type="PROSITE" id="PS50885">
    <property type="entry name" value="HAMP"/>
    <property type="match status" value="1"/>
</dbReference>